<keyword evidence="1" id="KW-0812">Transmembrane</keyword>
<dbReference type="AlphaFoldDB" id="A0A838Y2W5"/>
<comment type="caution">
    <text evidence="2">The sequence shown here is derived from an EMBL/GenBank/DDBJ whole genome shotgun (WGS) entry which is preliminary data.</text>
</comment>
<reference evidence="2 3" key="2">
    <citation type="submission" date="2020-08" db="EMBL/GenBank/DDBJ databases">
        <title>Stappia taiwanensis sp. nov., isolated from a coastal thermal spring.</title>
        <authorList>
            <person name="Kampfer P."/>
        </authorList>
    </citation>
    <scope>NUCLEOTIDE SEQUENCE [LARGE SCALE GENOMIC DNA]</scope>
    <source>
        <strain evidence="2 3">DSM 23284</strain>
    </source>
</reference>
<dbReference type="RefSeq" id="WP_181761519.1">
    <property type="nucleotide sequence ID" value="NZ_BMCR01000001.1"/>
</dbReference>
<gene>
    <name evidence="2" type="ORF">H1W37_16385</name>
</gene>
<feature type="transmembrane region" description="Helical" evidence="1">
    <location>
        <begin position="6"/>
        <end position="26"/>
    </location>
</feature>
<dbReference type="EMBL" id="JACEON010000017">
    <property type="protein sequence ID" value="MBA4613240.1"/>
    <property type="molecule type" value="Genomic_DNA"/>
</dbReference>
<organism evidence="2 3">
    <name type="scientific">Stappia taiwanensis</name>
    <dbReference type="NCBI Taxonomy" id="992267"/>
    <lineage>
        <taxon>Bacteria</taxon>
        <taxon>Pseudomonadati</taxon>
        <taxon>Pseudomonadota</taxon>
        <taxon>Alphaproteobacteria</taxon>
        <taxon>Hyphomicrobiales</taxon>
        <taxon>Stappiaceae</taxon>
        <taxon>Stappia</taxon>
    </lineage>
</organism>
<dbReference type="Proteomes" id="UP000559404">
    <property type="component" value="Unassembled WGS sequence"/>
</dbReference>
<keyword evidence="3" id="KW-1185">Reference proteome</keyword>
<reference evidence="2 3" key="1">
    <citation type="submission" date="2020-07" db="EMBL/GenBank/DDBJ databases">
        <authorList>
            <person name="Li M."/>
        </authorList>
    </citation>
    <scope>NUCLEOTIDE SEQUENCE [LARGE SCALE GENOMIC DNA]</scope>
    <source>
        <strain evidence="2 3">DSM 23284</strain>
    </source>
</reference>
<keyword evidence="1" id="KW-1133">Transmembrane helix</keyword>
<dbReference type="Pfam" id="PF07330">
    <property type="entry name" value="DUF1467"/>
    <property type="match status" value="1"/>
</dbReference>
<evidence type="ECO:0000313" key="2">
    <source>
        <dbReference type="EMBL" id="MBA4613240.1"/>
    </source>
</evidence>
<protein>
    <submittedName>
        <fullName evidence="2">DUF1467 family protein</fullName>
    </submittedName>
</protein>
<name>A0A838Y2W5_9HYPH</name>
<accession>A0A838Y2W5</accession>
<dbReference type="InterPro" id="IPR009935">
    <property type="entry name" value="DUF1467"/>
</dbReference>
<sequence>MISSIAIFFILWWVILFTILPIGVVTQEEDGAVVPGSDPSAPSRPHLLKKALLTTVLASVVFAGVYWLLVHSGLTLDDFPFRPPSG</sequence>
<keyword evidence="1" id="KW-0472">Membrane</keyword>
<proteinExistence type="predicted"/>
<evidence type="ECO:0000256" key="1">
    <source>
        <dbReference type="SAM" id="Phobius"/>
    </source>
</evidence>
<feature type="transmembrane region" description="Helical" evidence="1">
    <location>
        <begin position="47"/>
        <end position="69"/>
    </location>
</feature>
<evidence type="ECO:0000313" key="3">
    <source>
        <dbReference type="Proteomes" id="UP000559404"/>
    </source>
</evidence>